<dbReference type="Proteomes" id="UP000489600">
    <property type="component" value="Unassembled WGS sequence"/>
</dbReference>
<proteinExistence type="predicted"/>
<reference evidence="2" key="1">
    <citation type="submission" date="2019-07" db="EMBL/GenBank/DDBJ databases">
        <authorList>
            <person name="Dittberner H."/>
        </authorList>
    </citation>
    <scope>NUCLEOTIDE SEQUENCE [LARGE SCALE GENOMIC DNA]</scope>
</reference>
<protein>
    <submittedName>
        <fullName evidence="2">Uncharacterized protein</fullName>
    </submittedName>
</protein>
<name>A0A565ANH8_9BRAS</name>
<dbReference type="OrthoDB" id="1935604at2759"/>
<feature type="compositionally biased region" description="Basic and acidic residues" evidence="1">
    <location>
        <begin position="8"/>
        <end position="29"/>
    </location>
</feature>
<gene>
    <name evidence="2" type="ORF">ANE_LOCUS529</name>
</gene>
<feature type="compositionally biased region" description="Basic residues" evidence="1">
    <location>
        <begin position="62"/>
        <end position="78"/>
    </location>
</feature>
<dbReference type="PANTHER" id="PTHR31541:SF34">
    <property type="entry name" value="TF-B3 DOMAIN-CONTAINING PROTEIN"/>
    <property type="match status" value="1"/>
</dbReference>
<dbReference type="Pfam" id="PF03754">
    <property type="entry name" value="At2g31720-like"/>
    <property type="match status" value="1"/>
</dbReference>
<evidence type="ECO:0000256" key="1">
    <source>
        <dbReference type="SAM" id="MobiDB-lite"/>
    </source>
</evidence>
<evidence type="ECO:0000313" key="3">
    <source>
        <dbReference type="Proteomes" id="UP000489600"/>
    </source>
</evidence>
<accession>A0A565ANH8</accession>
<sequence length="200" mass="22609">MRSFCGDGARETVEEEEKLPPSDSEREEPQQSPDRCSLTLLGNHDINENPPNPNSQTSPSSGKRRSTSGGFKKVKKPRPHEPPEAVSEVVSPPKWLDQVMKFKEETKAPHRISKAPLTCEDARLIFEKELSVSDVNPKQSRYLMPFNQLKRNDFLTQVESSFIEQEEDEEGDKPGIGVILVNQKAEKWFEEVLCFALGTV</sequence>
<dbReference type="EMBL" id="CABITT030000001">
    <property type="protein sequence ID" value="VVA90084.1"/>
    <property type="molecule type" value="Genomic_DNA"/>
</dbReference>
<feature type="region of interest" description="Disordered" evidence="1">
    <location>
        <begin position="1"/>
        <end position="90"/>
    </location>
</feature>
<dbReference type="AlphaFoldDB" id="A0A565ANH8"/>
<dbReference type="PANTHER" id="PTHR31541">
    <property type="entry name" value="B3 DOMAIN PLANT PROTEIN-RELATED"/>
    <property type="match status" value="1"/>
</dbReference>
<dbReference type="InterPro" id="IPR005508">
    <property type="entry name" value="At2g31720-like"/>
</dbReference>
<comment type="caution">
    <text evidence="2">The sequence shown here is derived from an EMBL/GenBank/DDBJ whole genome shotgun (WGS) entry which is preliminary data.</text>
</comment>
<keyword evidence="3" id="KW-1185">Reference proteome</keyword>
<evidence type="ECO:0000313" key="2">
    <source>
        <dbReference type="EMBL" id="VVA90084.1"/>
    </source>
</evidence>
<organism evidence="2 3">
    <name type="scientific">Arabis nemorensis</name>
    <dbReference type="NCBI Taxonomy" id="586526"/>
    <lineage>
        <taxon>Eukaryota</taxon>
        <taxon>Viridiplantae</taxon>
        <taxon>Streptophyta</taxon>
        <taxon>Embryophyta</taxon>
        <taxon>Tracheophyta</taxon>
        <taxon>Spermatophyta</taxon>
        <taxon>Magnoliopsida</taxon>
        <taxon>eudicotyledons</taxon>
        <taxon>Gunneridae</taxon>
        <taxon>Pentapetalae</taxon>
        <taxon>rosids</taxon>
        <taxon>malvids</taxon>
        <taxon>Brassicales</taxon>
        <taxon>Brassicaceae</taxon>
        <taxon>Arabideae</taxon>
        <taxon>Arabis</taxon>
    </lineage>
</organism>
<dbReference type="GO" id="GO:0003677">
    <property type="term" value="F:DNA binding"/>
    <property type="evidence" value="ECO:0007669"/>
    <property type="project" value="InterPro"/>
</dbReference>